<dbReference type="GO" id="GO:0003677">
    <property type="term" value="F:DNA binding"/>
    <property type="evidence" value="ECO:0007669"/>
    <property type="project" value="UniProtKB-KW"/>
</dbReference>
<sequence>MPRQHIYMTQKTLNGVRKLVEERRSEGASAAEANISSVCAELLTIGLRVTEQLKAREQVNSDDSEDKDGKYRDLLLSEVIKSRQASQAILKCIFNIEEIKKDTRLDFSELKKGFEAELMSLKDGVLK</sequence>
<evidence type="ECO:0000256" key="8">
    <source>
        <dbReference type="ARBA" id="ARBA00023163"/>
    </source>
</evidence>
<evidence type="ECO:0000256" key="7">
    <source>
        <dbReference type="ARBA" id="ARBA00023125"/>
    </source>
</evidence>
<dbReference type="RefSeq" id="WP_089590457.1">
    <property type="nucleotide sequence ID" value="NZ_BFZB01000006.1"/>
</dbReference>
<keyword evidence="8" id="KW-0804">Transcription</keyword>
<dbReference type="Proteomes" id="UP000512322">
    <property type="component" value="Plasmid pRHB30-C10_3"/>
</dbReference>
<evidence type="ECO:0000256" key="1">
    <source>
        <dbReference type="ARBA" id="ARBA00004496"/>
    </source>
</evidence>
<dbReference type="EMBL" id="CP057295">
    <property type="protein sequence ID" value="QMF70494.1"/>
    <property type="molecule type" value="Genomic_DNA"/>
</dbReference>
<dbReference type="InterPro" id="IPR007925">
    <property type="entry name" value="TRelaxosome_TraM"/>
</dbReference>
<name>A0A2X5TNL2_ECOLX</name>
<dbReference type="InterPro" id="IPR010992">
    <property type="entry name" value="IHF-like_DNA-bd_dom_sf"/>
</dbReference>
<evidence type="ECO:0000256" key="4">
    <source>
        <dbReference type="ARBA" id="ARBA00022490"/>
    </source>
</evidence>
<dbReference type="InterPro" id="IPR042073">
    <property type="entry name" value="TraM_DNA-bd"/>
</dbReference>
<gene>
    <name evidence="9" type="ORF">HVY77_27105</name>
</gene>
<keyword evidence="6" id="KW-0805">Transcription regulation</keyword>
<accession>A0A2X5TNL2</accession>
<geneLocation type="plasmid" evidence="10">
    <name>prhb30-c10_3</name>
</geneLocation>
<evidence type="ECO:0000313" key="10">
    <source>
        <dbReference type="Proteomes" id="UP000512322"/>
    </source>
</evidence>
<proteinExistence type="inferred from homology"/>
<comment type="similarity">
    <text evidence="2">Belongs to the relaxosome TraM family.</text>
</comment>
<dbReference type="GO" id="GO:0005737">
    <property type="term" value="C:cytoplasm"/>
    <property type="evidence" value="ECO:0007669"/>
    <property type="project" value="UniProtKB-SubCell"/>
</dbReference>
<comment type="subcellular location">
    <subcellularLocation>
        <location evidence="1">Cytoplasm</location>
    </subcellularLocation>
</comment>
<evidence type="ECO:0000256" key="5">
    <source>
        <dbReference type="ARBA" id="ARBA00022971"/>
    </source>
</evidence>
<keyword evidence="4" id="KW-0963">Cytoplasm</keyword>
<reference evidence="9 10" key="1">
    <citation type="submission" date="2020-06" db="EMBL/GenBank/DDBJ databases">
        <title>REHAB project genomes.</title>
        <authorList>
            <person name="Shaw L.P."/>
        </authorList>
    </citation>
    <scope>NUCLEOTIDE SEQUENCE [LARGE SCALE GENOMIC DNA]</scope>
    <source>
        <strain evidence="9 10">RHB30-C10</strain>
        <plasmid evidence="10">prhb30-c10_3</plasmid>
    </source>
</reference>
<dbReference type="Gene3D" id="1.10.10.450">
    <property type="entry name" value="TraM protein, DNA-binding"/>
    <property type="match status" value="1"/>
</dbReference>
<evidence type="ECO:0000256" key="6">
    <source>
        <dbReference type="ARBA" id="ARBA00023015"/>
    </source>
</evidence>
<evidence type="ECO:0000256" key="3">
    <source>
        <dbReference type="ARBA" id="ARBA00020534"/>
    </source>
</evidence>
<keyword evidence="9" id="KW-0614">Plasmid</keyword>
<evidence type="ECO:0000313" key="9">
    <source>
        <dbReference type="EMBL" id="QMF70494.1"/>
    </source>
</evidence>
<dbReference type="Pfam" id="PF05261">
    <property type="entry name" value="Tra_M"/>
    <property type="match status" value="1"/>
</dbReference>
<organism evidence="9 10">
    <name type="scientific">Escherichia coli</name>
    <dbReference type="NCBI Taxonomy" id="562"/>
    <lineage>
        <taxon>Bacteria</taxon>
        <taxon>Pseudomonadati</taxon>
        <taxon>Pseudomonadota</taxon>
        <taxon>Gammaproteobacteria</taxon>
        <taxon>Enterobacterales</taxon>
        <taxon>Enterobacteriaceae</taxon>
        <taxon>Escherichia</taxon>
    </lineage>
</organism>
<dbReference type="SUPFAM" id="SSF47729">
    <property type="entry name" value="IHF-like DNA-binding proteins"/>
    <property type="match status" value="1"/>
</dbReference>
<evidence type="ECO:0000256" key="2">
    <source>
        <dbReference type="ARBA" id="ARBA00008859"/>
    </source>
</evidence>
<protein>
    <recommendedName>
        <fullName evidence="3">Relaxosome protein TraM</fullName>
    </recommendedName>
</protein>
<keyword evidence="7" id="KW-0238">DNA-binding</keyword>
<dbReference type="AlphaFoldDB" id="A0A2X5TNL2"/>
<keyword evidence="5" id="KW-0184">Conjugation</keyword>